<dbReference type="Gene3D" id="3.30.420.10">
    <property type="entry name" value="Ribonuclease H-like superfamily/Ribonuclease H"/>
    <property type="match status" value="1"/>
</dbReference>
<dbReference type="Proteomes" id="UP000231259">
    <property type="component" value="Unassembled WGS sequence"/>
</dbReference>
<feature type="binding site" evidence="10">
    <location>
        <position position="34"/>
    </location>
    <ligand>
        <name>Mg(2+)</name>
        <dbReference type="ChEBI" id="CHEBI:18420"/>
        <label>1</label>
    </ligand>
</feature>
<keyword evidence="9 10" id="KW-0460">Magnesium</keyword>
<keyword evidence="14" id="KW-1185">Reference proteome</keyword>
<dbReference type="EC" id="3.1.26.4" evidence="4 10"/>
<evidence type="ECO:0000256" key="11">
    <source>
        <dbReference type="SAM" id="MobiDB-lite"/>
    </source>
</evidence>
<keyword evidence="6 10" id="KW-0479">Metal-binding</keyword>
<dbReference type="CDD" id="cd09278">
    <property type="entry name" value="RNase_HI_prokaryote_like"/>
    <property type="match status" value="1"/>
</dbReference>
<keyword evidence="8 10" id="KW-0378">Hydrolase</keyword>
<dbReference type="GO" id="GO:0003676">
    <property type="term" value="F:nucleic acid binding"/>
    <property type="evidence" value="ECO:0007669"/>
    <property type="project" value="InterPro"/>
</dbReference>
<protein>
    <recommendedName>
        <fullName evidence="4 10">Ribonuclease H</fullName>
        <shortName evidence="10">RNase H</shortName>
        <ecNumber evidence="4 10">3.1.26.4</ecNumber>
    </recommendedName>
</protein>
<dbReference type="PROSITE" id="PS50879">
    <property type="entry name" value="RNASE_H_1"/>
    <property type="match status" value="1"/>
</dbReference>
<dbReference type="Pfam" id="PF00075">
    <property type="entry name" value="RNase_H"/>
    <property type="match status" value="1"/>
</dbReference>
<dbReference type="GO" id="GO:0005737">
    <property type="term" value="C:cytoplasm"/>
    <property type="evidence" value="ECO:0007669"/>
    <property type="project" value="UniProtKB-SubCell"/>
</dbReference>
<evidence type="ECO:0000256" key="4">
    <source>
        <dbReference type="ARBA" id="ARBA00012180"/>
    </source>
</evidence>
<feature type="binding site" evidence="10">
    <location>
        <position position="79"/>
    </location>
    <ligand>
        <name>Mg(2+)</name>
        <dbReference type="ChEBI" id="CHEBI:18420"/>
        <label>1</label>
    </ligand>
</feature>
<comment type="caution">
    <text evidence="13">The sequence shown here is derived from an EMBL/GenBank/DDBJ whole genome shotgun (WGS) entry which is preliminary data.</text>
</comment>
<evidence type="ECO:0000256" key="2">
    <source>
        <dbReference type="ARBA" id="ARBA00005300"/>
    </source>
</evidence>
<comment type="subcellular location">
    <subcellularLocation>
        <location evidence="10">Cytoplasm</location>
    </subcellularLocation>
</comment>
<evidence type="ECO:0000256" key="7">
    <source>
        <dbReference type="ARBA" id="ARBA00022759"/>
    </source>
</evidence>
<evidence type="ECO:0000256" key="1">
    <source>
        <dbReference type="ARBA" id="ARBA00000077"/>
    </source>
</evidence>
<feature type="region of interest" description="Disordered" evidence="11">
    <location>
        <begin position="1"/>
        <end position="24"/>
    </location>
</feature>
<evidence type="ECO:0000313" key="13">
    <source>
        <dbReference type="EMBL" id="PIL20310.1"/>
    </source>
</evidence>
<sequence length="184" mass="20328">MTTNTTPTNADQNSPTAPGDQPEVSQTRIEIYTDGSCIGNPGYGGFGVVILRRDDSGNIIKEREFNGYETVITTNIRMEMTAACTALERLGSVTAEPITVRCDANLIPNAMNGWLAGWKAKGWKKSDGSSPENPDLWDRLEAAAKGRNVEWQWVRGHSGSEFNERADRLAYAGARKAEKRIRRH</sequence>
<evidence type="ECO:0000256" key="8">
    <source>
        <dbReference type="ARBA" id="ARBA00022801"/>
    </source>
</evidence>
<dbReference type="GO" id="GO:0043137">
    <property type="term" value="P:DNA replication, removal of RNA primer"/>
    <property type="evidence" value="ECO:0007669"/>
    <property type="project" value="TreeGrafter"/>
</dbReference>
<dbReference type="InterPro" id="IPR002156">
    <property type="entry name" value="RNaseH_domain"/>
</dbReference>
<feature type="binding site" evidence="10">
    <location>
        <position position="34"/>
    </location>
    <ligand>
        <name>Mg(2+)</name>
        <dbReference type="ChEBI" id="CHEBI:18420"/>
        <label>2</label>
    </ligand>
</feature>
<feature type="binding site" evidence="10">
    <location>
        <position position="167"/>
    </location>
    <ligand>
        <name>Mg(2+)</name>
        <dbReference type="ChEBI" id="CHEBI:18420"/>
        <label>2</label>
    </ligand>
</feature>
<comment type="cofactor">
    <cofactor evidence="10">
        <name>Mg(2+)</name>
        <dbReference type="ChEBI" id="CHEBI:18420"/>
    </cofactor>
    <text evidence="10">Binds 1 Mg(2+) ion per subunit. May bind a second metal ion at a regulatory site, or after substrate binding.</text>
</comment>
<dbReference type="InterPro" id="IPR050092">
    <property type="entry name" value="RNase_H"/>
</dbReference>
<evidence type="ECO:0000313" key="14">
    <source>
        <dbReference type="Proteomes" id="UP000231259"/>
    </source>
</evidence>
<comment type="similarity">
    <text evidence="2 10">Belongs to the RNase H family.</text>
</comment>
<evidence type="ECO:0000256" key="9">
    <source>
        <dbReference type="ARBA" id="ARBA00022842"/>
    </source>
</evidence>
<proteinExistence type="inferred from homology"/>
<organism evidence="13 14">
    <name type="scientific">Puniceibacterium antarcticum</name>
    <dbReference type="NCBI Taxonomy" id="1206336"/>
    <lineage>
        <taxon>Bacteria</taxon>
        <taxon>Pseudomonadati</taxon>
        <taxon>Pseudomonadota</taxon>
        <taxon>Alphaproteobacteria</taxon>
        <taxon>Rhodobacterales</taxon>
        <taxon>Paracoccaceae</taxon>
        <taxon>Puniceibacterium</taxon>
    </lineage>
</organism>
<keyword evidence="5 10" id="KW-0540">Nuclease</keyword>
<feature type="domain" description="RNase H type-1" evidence="12">
    <location>
        <begin position="25"/>
        <end position="175"/>
    </location>
</feature>
<dbReference type="RefSeq" id="WP_099910814.1">
    <property type="nucleotide sequence ID" value="NZ_AWWI01000064.1"/>
</dbReference>
<gene>
    <name evidence="10" type="primary">rnhA</name>
    <name evidence="13" type="ORF">P775_10185</name>
</gene>
<comment type="function">
    <text evidence="10">Endonuclease that specifically degrades the RNA of RNA-DNA hybrids.</text>
</comment>
<dbReference type="SUPFAM" id="SSF53098">
    <property type="entry name" value="Ribonuclease H-like"/>
    <property type="match status" value="1"/>
</dbReference>
<dbReference type="GO" id="GO:0004523">
    <property type="term" value="F:RNA-DNA hybrid ribonuclease activity"/>
    <property type="evidence" value="ECO:0007669"/>
    <property type="project" value="UniProtKB-UniRule"/>
</dbReference>
<name>A0A2G8RFI6_9RHOB</name>
<keyword evidence="7 10" id="KW-0255">Endonuclease</keyword>
<keyword evidence="10" id="KW-0963">Cytoplasm</keyword>
<comment type="subunit">
    <text evidence="3 10">Monomer.</text>
</comment>
<comment type="catalytic activity">
    <reaction evidence="1 10">
        <text>Endonucleolytic cleavage to 5'-phosphomonoester.</text>
        <dbReference type="EC" id="3.1.26.4"/>
    </reaction>
</comment>
<dbReference type="InterPro" id="IPR022892">
    <property type="entry name" value="RNaseHI"/>
</dbReference>
<reference evidence="13 14" key="1">
    <citation type="submission" date="2013-09" db="EMBL/GenBank/DDBJ databases">
        <title>Genome sequencing of Phaeobacter antarcticus sp. nov. SM1211.</title>
        <authorList>
            <person name="Zhang X.-Y."/>
            <person name="Liu C."/>
            <person name="Chen X.-L."/>
            <person name="Xie B.-B."/>
            <person name="Qin Q.-L."/>
            <person name="Rong J.-C."/>
            <person name="Zhang Y.-Z."/>
        </authorList>
    </citation>
    <scope>NUCLEOTIDE SEQUENCE [LARGE SCALE GENOMIC DNA]</scope>
    <source>
        <strain evidence="13 14">SM1211</strain>
    </source>
</reference>
<dbReference type="InterPro" id="IPR012337">
    <property type="entry name" value="RNaseH-like_sf"/>
</dbReference>
<feature type="binding site" evidence="10">
    <location>
        <position position="103"/>
    </location>
    <ligand>
        <name>Mg(2+)</name>
        <dbReference type="ChEBI" id="CHEBI:18420"/>
        <label>1</label>
    </ligand>
</feature>
<dbReference type="HAMAP" id="MF_00042">
    <property type="entry name" value="RNase_H"/>
    <property type="match status" value="1"/>
</dbReference>
<evidence type="ECO:0000256" key="6">
    <source>
        <dbReference type="ARBA" id="ARBA00022723"/>
    </source>
</evidence>
<dbReference type="OrthoDB" id="7689570at2"/>
<accession>A0A2G8RFI6</accession>
<evidence type="ECO:0000256" key="5">
    <source>
        <dbReference type="ARBA" id="ARBA00022722"/>
    </source>
</evidence>
<dbReference type="AlphaFoldDB" id="A0A2G8RFI6"/>
<evidence type="ECO:0000256" key="10">
    <source>
        <dbReference type="HAMAP-Rule" id="MF_00042"/>
    </source>
</evidence>
<dbReference type="InterPro" id="IPR036397">
    <property type="entry name" value="RNaseH_sf"/>
</dbReference>
<dbReference type="PANTHER" id="PTHR10642">
    <property type="entry name" value="RIBONUCLEASE H1"/>
    <property type="match status" value="1"/>
</dbReference>
<dbReference type="GO" id="GO:0000287">
    <property type="term" value="F:magnesium ion binding"/>
    <property type="evidence" value="ECO:0007669"/>
    <property type="project" value="UniProtKB-UniRule"/>
</dbReference>
<evidence type="ECO:0000259" key="12">
    <source>
        <dbReference type="PROSITE" id="PS50879"/>
    </source>
</evidence>
<dbReference type="PANTHER" id="PTHR10642:SF26">
    <property type="entry name" value="RIBONUCLEASE H1"/>
    <property type="match status" value="1"/>
</dbReference>
<evidence type="ECO:0000256" key="3">
    <source>
        <dbReference type="ARBA" id="ARBA00011245"/>
    </source>
</evidence>
<feature type="compositionally biased region" description="Polar residues" evidence="11">
    <location>
        <begin position="1"/>
        <end position="16"/>
    </location>
</feature>
<dbReference type="EMBL" id="AWWI01000064">
    <property type="protein sequence ID" value="PIL20310.1"/>
    <property type="molecule type" value="Genomic_DNA"/>
</dbReference>